<reference evidence="1 2" key="1">
    <citation type="submission" date="2023-07" db="EMBL/GenBank/DDBJ databases">
        <title>Novel Shewanella species isolated from Baltic Sea sediments.</title>
        <authorList>
            <person name="Martin-Rodriguez A.J."/>
        </authorList>
    </citation>
    <scope>NUCLEOTIDE SEQUENCE [LARGE SCALE GENOMIC DNA]</scope>
    <source>
        <strain evidence="1 2">SP2S1-2</strain>
    </source>
</reference>
<dbReference type="SUPFAM" id="SSF47413">
    <property type="entry name" value="lambda repressor-like DNA-binding domains"/>
    <property type="match status" value="1"/>
</dbReference>
<dbReference type="Pfam" id="PF14549">
    <property type="entry name" value="P22_Cro"/>
    <property type="match status" value="1"/>
</dbReference>
<dbReference type="RefSeq" id="WP_168826618.1">
    <property type="nucleotide sequence ID" value="NZ_JAUOES010000018.1"/>
</dbReference>
<keyword evidence="2" id="KW-1185">Reference proteome</keyword>
<accession>A0ABU3G248</accession>
<dbReference type="EMBL" id="JAUOES010000018">
    <property type="protein sequence ID" value="MDT3281659.1"/>
    <property type="molecule type" value="Genomic_DNA"/>
</dbReference>
<protein>
    <submittedName>
        <fullName evidence="1">Cro/CI family transcriptional regulator</fullName>
    </submittedName>
</protein>
<dbReference type="InterPro" id="IPR010982">
    <property type="entry name" value="Lambda_DNA-bd_dom_sf"/>
</dbReference>
<gene>
    <name evidence="1" type="ORF">Q4Q50_15350</name>
</gene>
<name>A0ABU3G248_9GAMM</name>
<evidence type="ECO:0000313" key="2">
    <source>
        <dbReference type="Proteomes" id="UP001249505"/>
    </source>
</evidence>
<comment type="caution">
    <text evidence="1">The sequence shown here is derived from an EMBL/GenBank/DDBJ whole genome shotgun (WGS) entry which is preliminary data.</text>
</comment>
<sequence length="67" mass="7324">MTKDDAVKFYGSQTKLAQVLNIKPSAISQWGEDVPELRAYQIERLSHGALKVNPVVVLDNPESASVA</sequence>
<dbReference type="Proteomes" id="UP001249505">
    <property type="component" value="Unassembled WGS sequence"/>
</dbReference>
<proteinExistence type="predicted"/>
<evidence type="ECO:0000313" key="1">
    <source>
        <dbReference type="EMBL" id="MDT3281659.1"/>
    </source>
</evidence>
<dbReference type="Gene3D" id="1.10.260.40">
    <property type="entry name" value="lambda repressor-like DNA-binding domains"/>
    <property type="match status" value="1"/>
</dbReference>
<organism evidence="1 2">
    <name type="scientific">Shewanella scandinavica</name>
    <dbReference type="NCBI Taxonomy" id="3063538"/>
    <lineage>
        <taxon>Bacteria</taxon>
        <taxon>Pseudomonadati</taxon>
        <taxon>Pseudomonadota</taxon>
        <taxon>Gammaproteobacteria</taxon>
        <taxon>Alteromonadales</taxon>
        <taxon>Shewanellaceae</taxon>
        <taxon>Shewanella</taxon>
    </lineage>
</organism>